<dbReference type="EMBL" id="JAUEPR010000007">
    <property type="protein sequence ID" value="KAK0482561.1"/>
    <property type="molecule type" value="Genomic_DNA"/>
</dbReference>
<protein>
    <submittedName>
        <fullName evidence="2">Uncharacterized protein</fullName>
    </submittedName>
</protein>
<dbReference type="Proteomes" id="UP001175227">
    <property type="component" value="Unassembled WGS sequence"/>
</dbReference>
<accession>A0AA39TDZ0</accession>
<proteinExistence type="predicted"/>
<comment type="caution">
    <text evidence="2">The sequence shown here is derived from an EMBL/GenBank/DDBJ whole genome shotgun (WGS) entry which is preliminary data.</text>
</comment>
<feature type="region of interest" description="Disordered" evidence="1">
    <location>
        <begin position="1"/>
        <end position="98"/>
    </location>
</feature>
<evidence type="ECO:0000256" key="1">
    <source>
        <dbReference type="SAM" id="MobiDB-lite"/>
    </source>
</evidence>
<evidence type="ECO:0000313" key="2">
    <source>
        <dbReference type="EMBL" id="KAK0482561.1"/>
    </source>
</evidence>
<evidence type="ECO:0000313" key="3">
    <source>
        <dbReference type="Proteomes" id="UP001175227"/>
    </source>
</evidence>
<keyword evidence="3" id="KW-1185">Reference proteome</keyword>
<reference evidence="2" key="1">
    <citation type="submission" date="2023-06" db="EMBL/GenBank/DDBJ databases">
        <authorList>
            <consortium name="Lawrence Berkeley National Laboratory"/>
            <person name="Ahrendt S."/>
            <person name="Sahu N."/>
            <person name="Indic B."/>
            <person name="Wong-Bajracharya J."/>
            <person name="Merenyi Z."/>
            <person name="Ke H.-M."/>
            <person name="Monk M."/>
            <person name="Kocsube S."/>
            <person name="Drula E."/>
            <person name="Lipzen A."/>
            <person name="Balint B."/>
            <person name="Henrissat B."/>
            <person name="Andreopoulos B."/>
            <person name="Martin F.M."/>
            <person name="Harder C.B."/>
            <person name="Rigling D."/>
            <person name="Ford K.L."/>
            <person name="Foster G.D."/>
            <person name="Pangilinan J."/>
            <person name="Papanicolaou A."/>
            <person name="Barry K."/>
            <person name="LaButti K."/>
            <person name="Viragh M."/>
            <person name="Koriabine M."/>
            <person name="Yan M."/>
            <person name="Riley R."/>
            <person name="Champramary S."/>
            <person name="Plett K.L."/>
            <person name="Tsai I.J."/>
            <person name="Slot J."/>
            <person name="Sipos G."/>
            <person name="Plett J."/>
            <person name="Nagy L.G."/>
            <person name="Grigoriev I.V."/>
        </authorList>
    </citation>
    <scope>NUCLEOTIDE SEQUENCE</scope>
    <source>
        <strain evidence="2">ICMP 16352</strain>
    </source>
</reference>
<sequence length="128" mass="13510">MSQETASRSPSRPASPSPALQPEQKRGRTRSNYVDESDDESDIGASRRRNQRQGSGRLPLGGEGTTRAVSGTVNQLGQTARGVANVSGGGGRSGGQKDTLKLRLDLNLDVDISIKARVHGDVTLSLLN</sequence>
<dbReference type="AlphaFoldDB" id="A0AA39TDZ0"/>
<dbReference type="PANTHER" id="PTHR35587">
    <property type="entry name" value="EXPRESSED PROTEIN"/>
    <property type="match status" value="1"/>
</dbReference>
<feature type="compositionally biased region" description="Low complexity" evidence="1">
    <location>
        <begin position="1"/>
        <end position="18"/>
    </location>
</feature>
<dbReference type="PANTHER" id="PTHR35587:SF4">
    <property type="match status" value="1"/>
</dbReference>
<name>A0AA39TDZ0_9AGAR</name>
<organism evidence="2 3">
    <name type="scientific">Armillaria novae-zelandiae</name>
    <dbReference type="NCBI Taxonomy" id="153914"/>
    <lineage>
        <taxon>Eukaryota</taxon>
        <taxon>Fungi</taxon>
        <taxon>Dikarya</taxon>
        <taxon>Basidiomycota</taxon>
        <taxon>Agaricomycotina</taxon>
        <taxon>Agaricomycetes</taxon>
        <taxon>Agaricomycetidae</taxon>
        <taxon>Agaricales</taxon>
        <taxon>Marasmiineae</taxon>
        <taxon>Physalacriaceae</taxon>
        <taxon>Armillaria</taxon>
    </lineage>
</organism>
<feature type="compositionally biased region" description="Polar residues" evidence="1">
    <location>
        <begin position="67"/>
        <end position="78"/>
    </location>
</feature>
<gene>
    <name evidence="2" type="ORF">IW261DRAFT_1038326</name>
</gene>